<comment type="catalytic activity">
    <reaction evidence="11">
        <text>alpha-D-galactose + ATP = alpha-D-galactose 1-phosphate + ADP + H(+)</text>
        <dbReference type="Rhea" id="RHEA:13553"/>
        <dbReference type="ChEBI" id="CHEBI:15378"/>
        <dbReference type="ChEBI" id="CHEBI:28061"/>
        <dbReference type="ChEBI" id="CHEBI:30616"/>
        <dbReference type="ChEBI" id="CHEBI:58336"/>
        <dbReference type="ChEBI" id="CHEBI:456216"/>
        <dbReference type="EC" id="2.7.1.6"/>
    </reaction>
</comment>
<dbReference type="Pfam" id="PF08544">
    <property type="entry name" value="GHMP_kinases_C"/>
    <property type="match status" value="1"/>
</dbReference>
<dbReference type="InterPro" id="IPR022963">
    <property type="entry name" value="Galactokinase_bac"/>
</dbReference>
<dbReference type="OrthoDB" id="250531at2"/>
<feature type="domain" description="GHMP kinase C-terminal" evidence="14">
    <location>
        <begin position="272"/>
        <end position="351"/>
    </location>
</feature>
<evidence type="ECO:0000256" key="4">
    <source>
        <dbReference type="ARBA" id="ARBA00022723"/>
    </source>
</evidence>
<keyword evidence="5 11" id="KW-0547">Nucleotide-binding</keyword>
<proteinExistence type="inferred from homology"/>
<dbReference type="Proteomes" id="UP000295621">
    <property type="component" value="Unassembled WGS sequence"/>
</dbReference>
<dbReference type="InterPro" id="IPR000705">
    <property type="entry name" value="Galactokinase"/>
</dbReference>
<dbReference type="GO" id="GO:0004335">
    <property type="term" value="F:galactokinase activity"/>
    <property type="evidence" value="ECO:0007669"/>
    <property type="project" value="UniProtKB-UniRule"/>
</dbReference>
<evidence type="ECO:0000256" key="11">
    <source>
        <dbReference type="HAMAP-Rule" id="MF_00246"/>
    </source>
</evidence>
<evidence type="ECO:0000256" key="5">
    <source>
        <dbReference type="ARBA" id="ARBA00022741"/>
    </source>
</evidence>
<keyword evidence="3 11" id="KW-0808">Transferase</keyword>
<evidence type="ECO:0000256" key="7">
    <source>
        <dbReference type="ARBA" id="ARBA00022840"/>
    </source>
</evidence>
<evidence type="ECO:0000256" key="10">
    <source>
        <dbReference type="ARBA" id="ARBA00023277"/>
    </source>
</evidence>
<feature type="binding site" evidence="11">
    <location>
        <begin position="112"/>
        <end position="118"/>
    </location>
    <ligand>
        <name>ATP</name>
        <dbReference type="ChEBI" id="CHEBI:30616"/>
    </ligand>
</feature>
<evidence type="ECO:0000259" key="15">
    <source>
        <dbReference type="Pfam" id="PF10509"/>
    </source>
</evidence>
<dbReference type="PRINTS" id="PR00959">
    <property type="entry name" value="MEVGALKINASE"/>
</dbReference>
<feature type="active site" description="Proton acceptor" evidence="11">
    <location>
        <position position="162"/>
    </location>
</feature>
<dbReference type="InterPro" id="IPR013750">
    <property type="entry name" value="GHMP_kinase_C_dom"/>
</dbReference>
<keyword evidence="9 11" id="KW-0299">Galactose metabolism</keyword>
<evidence type="ECO:0000256" key="6">
    <source>
        <dbReference type="ARBA" id="ARBA00022777"/>
    </source>
</evidence>
<dbReference type="RefSeq" id="WP_131987255.1">
    <property type="nucleotide sequence ID" value="NZ_SMKL01000074.1"/>
</dbReference>
<dbReference type="InterPro" id="IPR006204">
    <property type="entry name" value="GHMP_kinase_N_dom"/>
</dbReference>
<evidence type="ECO:0000313" key="17">
    <source>
        <dbReference type="Proteomes" id="UP000295621"/>
    </source>
</evidence>
<dbReference type="InterPro" id="IPR020568">
    <property type="entry name" value="Ribosomal_Su5_D2-typ_SF"/>
</dbReference>
<dbReference type="EMBL" id="SMKL01000074">
    <property type="protein sequence ID" value="TDC47453.1"/>
    <property type="molecule type" value="Genomic_DNA"/>
</dbReference>
<dbReference type="Pfam" id="PF00288">
    <property type="entry name" value="GHMP_kinases_N"/>
    <property type="match status" value="1"/>
</dbReference>
<comment type="function">
    <text evidence="11">Catalyzes the transfer of the gamma-phosphate of ATP to D-galactose to form alpha-D-galactose-1-phosphate (Gal-1-P).</text>
</comment>
<keyword evidence="17" id="KW-1185">Reference proteome</keyword>
<dbReference type="InterPro" id="IPR014721">
    <property type="entry name" value="Ribsml_uS5_D2-typ_fold_subgr"/>
</dbReference>
<name>A0A4R4RG98_9ACTN</name>
<accession>A0A4R4RG98</accession>
<dbReference type="FunFam" id="3.30.70.890:FF:000001">
    <property type="entry name" value="Galactokinase"/>
    <property type="match status" value="1"/>
</dbReference>
<dbReference type="GO" id="GO:0000287">
    <property type="term" value="F:magnesium ion binding"/>
    <property type="evidence" value="ECO:0007669"/>
    <property type="project" value="UniProtKB-UniRule"/>
</dbReference>
<evidence type="ECO:0000259" key="13">
    <source>
        <dbReference type="Pfam" id="PF00288"/>
    </source>
</evidence>
<dbReference type="InterPro" id="IPR019741">
    <property type="entry name" value="Galactokinase_CS"/>
</dbReference>
<evidence type="ECO:0000256" key="12">
    <source>
        <dbReference type="NCBIfam" id="TIGR00131"/>
    </source>
</evidence>
<evidence type="ECO:0000259" key="14">
    <source>
        <dbReference type="Pfam" id="PF08544"/>
    </source>
</evidence>
<keyword evidence="7 11" id="KW-0067">ATP-binding</keyword>
<organism evidence="16 17">
    <name type="scientific">Jiangella ureilytica</name>
    <dbReference type="NCBI Taxonomy" id="2530374"/>
    <lineage>
        <taxon>Bacteria</taxon>
        <taxon>Bacillati</taxon>
        <taxon>Actinomycetota</taxon>
        <taxon>Actinomycetes</taxon>
        <taxon>Jiangellales</taxon>
        <taxon>Jiangellaceae</taxon>
        <taxon>Jiangella</taxon>
    </lineage>
</organism>
<comment type="subcellular location">
    <subcellularLocation>
        <location evidence="11">Cytoplasm</location>
    </subcellularLocation>
</comment>
<keyword evidence="8 11" id="KW-0460">Magnesium</keyword>
<keyword evidence="2 11" id="KW-0963">Cytoplasm</keyword>
<dbReference type="FunFam" id="3.30.230.10:FF:000017">
    <property type="entry name" value="Galactokinase"/>
    <property type="match status" value="1"/>
</dbReference>
<feature type="domain" description="Galactokinase N-terminal" evidence="15">
    <location>
        <begin position="12"/>
        <end position="46"/>
    </location>
</feature>
<keyword evidence="4 11" id="KW-0479">Metal-binding</keyword>
<reference evidence="16 17" key="1">
    <citation type="submission" date="2019-02" db="EMBL/GenBank/DDBJ databases">
        <title>Draft genome sequences of novel Actinobacteria.</title>
        <authorList>
            <person name="Sahin N."/>
            <person name="Ay H."/>
            <person name="Saygin H."/>
        </authorList>
    </citation>
    <scope>NUCLEOTIDE SEQUENCE [LARGE SCALE GENOMIC DNA]</scope>
    <source>
        <strain evidence="16 17">KC603</strain>
    </source>
</reference>
<dbReference type="Gene3D" id="3.30.70.890">
    <property type="entry name" value="GHMP kinase, C-terminal domain"/>
    <property type="match status" value="1"/>
</dbReference>
<evidence type="ECO:0000256" key="9">
    <source>
        <dbReference type="ARBA" id="ARBA00023144"/>
    </source>
</evidence>
<comment type="caution">
    <text evidence="16">The sequence shown here is derived from an EMBL/GenBank/DDBJ whole genome shotgun (WGS) entry which is preliminary data.</text>
</comment>
<feature type="binding site" evidence="11">
    <location>
        <position position="58"/>
    </location>
    <ligand>
        <name>ATP</name>
        <dbReference type="ChEBI" id="CHEBI:30616"/>
    </ligand>
</feature>
<feature type="site" description="Transition state stabilizer" evidence="11">
    <location>
        <position position="18"/>
    </location>
</feature>
<dbReference type="EC" id="2.7.1.6" evidence="11 12"/>
<dbReference type="Gene3D" id="3.30.230.10">
    <property type="match status" value="1"/>
</dbReference>
<evidence type="ECO:0000256" key="3">
    <source>
        <dbReference type="ARBA" id="ARBA00022679"/>
    </source>
</evidence>
<dbReference type="SUPFAM" id="SSF54211">
    <property type="entry name" value="Ribosomal protein S5 domain 2-like"/>
    <property type="match status" value="1"/>
</dbReference>
<dbReference type="PIRSF" id="PIRSF000530">
    <property type="entry name" value="Galactokinase"/>
    <property type="match status" value="1"/>
</dbReference>
<dbReference type="PRINTS" id="PR00473">
    <property type="entry name" value="GALCTOKINASE"/>
</dbReference>
<comment type="similarity">
    <text evidence="1 11">Belongs to the GHMP kinase family. GalK subfamily.</text>
</comment>
<evidence type="ECO:0000256" key="2">
    <source>
        <dbReference type="ARBA" id="ARBA00022490"/>
    </source>
</evidence>
<evidence type="ECO:0000256" key="8">
    <source>
        <dbReference type="ARBA" id="ARBA00022842"/>
    </source>
</evidence>
<feature type="binding site" evidence="11">
    <location>
        <position position="150"/>
    </location>
    <ligand>
        <name>Mg(2+)</name>
        <dbReference type="ChEBI" id="CHEBI:18420"/>
    </ligand>
</feature>
<feature type="domain" description="GHMP kinase N-terminal" evidence="13">
    <location>
        <begin position="83"/>
        <end position="170"/>
    </location>
</feature>
<dbReference type="SUPFAM" id="SSF55060">
    <property type="entry name" value="GHMP Kinase, C-terminal domain"/>
    <property type="match status" value="1"/>
</dbReference>
<dbReference type="PROSITE" id="PS00106">
    <property type="entry name" value="GALACTOKINASE"/>
    <property type="match status" value="1"/>
</dbReference>
<dbReference type="HAMAP" id="MF_00246">
    <property type="entry name" value="Galactokinase"/>
    <property type="match status" value="1"/>
</dbReference>
<dbReference type="PANTHER" id="PTHR10457">
    <property type="entry name" value="MEVALONATE KINASE/GALACTOKINASE"/>
    <property type="match status" value="1"/>
</dbReference>
<protein>
    <recommendedName>
        <fullName evidence="11 12">Galactokinase</fullName>
        <ecNumber evidence="11 12">2.7.1.6</ecNumber>
    </recommendedName>
    <alternativeName>
        <fullName evidence="11">Galactose kinase</fullName>
    </alternativeName>
</protein>
<dbReference type="InterPro" id="IPR036554">
    <property type="entry name" value="GHMP_kinase_C_sf"/>
</dbReference>
<dbReference type="AlphaFoldDB" id="A0A4R4RG98"/>
<keyword evidence="6 11" id="KW-0418">Kinase</keyword>
<comment type="pathway">
    <text evidence="11">Carbohydrate metabolism; galactose metabolism.</text>
</comment>
<dbReference type="InterPro" id="IPR019539">
    <property type="entry name" value="GalKase_N"/>
</dbReference>
<keyword evidence="10 11" id="KW-0119">Carbohydrate metabolism</keyword>
<dbReference type="NCBIfam" id="TIGR00131">
    <property type="entry name" value="gal_kin"/>
    <property type="match status" value="1"/>
</dbReference>
<dbReference type="GO" id="GO:0006012">
    <property type="term" value="P:galactose metabolic process"/>
    <property type="evidence" value="ECO:0007669"/>
    <property type="project" value="UniProtKB-UniRule"/>
</dbReference>
<feature type="binding site" evidence="11">
    <location>
        <position position="214"/>
    </location>
    <ligand>
        <name>substrate</name>
    </ligand>
</feature>
<gene>
    <name evidence="11 16" type="primary">galK</name>
    <name evidence="16" type="ORF">E1212_24255</name>
</gene>
<dbReference type="GO" id="GO:0005829">
    <property type="term" value="C:cytosol"/>
    <property type="evidence" value="ECO:0007669"/>
    <property type="project" value="TreeGrafter"/>
</dbReference>
<evidence type="ECO:0000256" key="1">
    <source>
        <dbReference type="ARBA" id="ARBA00006566"/>
    </source>
</evidence>
<feature type="binding site" evidence="11">
    <location>
        <begin position="24"/>
        <end position="27"/>
    </location>
    <ligand>
        <name>substrate</name>
    </ligand>
</feature>
<dbReference type="UniPathway" id="UPA00214"/>
<dbReference type="PANTHER" id="PTHR10457:SF7">
    <property type="entry name" value="GALACTOKINASE-RELATED"/>
    <property type="match status" value="1"/>
</dbReference>
<dbReference type="GO" id="GO:0005524">
    <property type="term" value="F:ATP binding"/>
    <property type="evidence" value="ECO:0007669"/>
    <property type="project" value="UniProtKB-UniRule"/>
</dbReference>
<evidence type="ECO:0000313" key="16">
    <source>
        <dbReference type="EMBL" id="TDC47453.1"/>
    </source>
</evidence>
<sequence length="376" mass="38624">MAIPAAGLTERTGSAPGRVNLIGEHTDYNGGFALPLAIPARATARVRSRDDGVIVAASTAPGAEPARFAVDSAPGEVTGWAAYVAGVFWALRDAGHDVPGADVTIDSTVPTGAGLSSSHALEVAVAVTLNDLHGLGLDRTTLALLVQRAENQYVGAPTGTMDQMASLYGQEGHVILFDATSMTAQPVPCDLPAAGLSLVVVDTRVHHEHTGGGYGARRATCEEAAALLGVETLREVQGDAVDDVLGKLDDDVMVRRVRHVLTENARVLDTVALLRAGRADEIGPLLTASHASMRDDYDITVAEVDLAVEVALDAGALGARMTGGGFGGSVIALAPADAADRVGDAVRSAFDRHGHASPSVFTVRPAAGAGIEENNQ</sequence>
<dbReference type="Pfam" id="PF10509">
    <property type="entry name" value="GalKase_gal_bdg"/>
    <property type="match status" value="1"/>
</dbReference>
<dbReference type="InterPro" id="IPR006206">
    <property type="entry name" value="Mevalonate/galactokinase"/>
</dbReference>
<feature type="binding site" evidence="11">
    <location>
        <position position="118"/>
    </location>
    <ligand>
        <name>Mg(2+)</name>
        <dbReference type="ChEBI" id="CHEBI:18420"/>
    </ligand>
</feature>